<evidence type="ECO:0008006" key="7">
    <source>
        <dbReference type="Google" id="ProtNLM"/>
    </source>
</evidence>
<dbReference type="SUPFAM" id="SSF56801">
    <property type="entry name" value="Acetyl-CoA synthetase-like"/>
    <property type="match status" value="1"/>
</dbReference>
<proteinExistence type="inferred from homology"/>
<dbReference type="PANTHER" id="PTHR24096">
    <property type="entry name" value="LONG-CHAIN-FATTY-ACID--COA LIGASE"/>
    <property type="match status" value="1"/>
</dbReference>
<feature type="domain" description="AMP-binding enzyme C-terminal" evidence="4">
    <location>
        <begin position="462"/>
        <end position="547"/>
    </location>
</feature>
<evidence type="ECO:0000313" key="5">
    <source>
        <dbReference type="EMBL" id="KAJ7214424.1"/>
    </source>
</evidence>
<dbReference type="Gene3D" id="2.30.38.10">
    <property type="entry name" value="Luciferase, Domain 3"/>
    <property type="match status" value="1"/>
</dbReference>
<keyword evidence="6" id="KW-1185">Reference proteome</keyword>
<gene>
    <name evidence="5" type="ORF">GGX14DRAFT_550486</name>
</gene>
<evidence type="ECO:0000259" key="4">
    <source>
        <dbReference type="Pfam" id="PF13193"/>
    </source>
</evidence>
<protein>
    <recommendedName>
        <fullName evidence="7">4-coumarate-CoA ligase</fullName>
    </recommendedName>
</protein>
<dbReference type="InterPro" id="IPR000873">
    <property type="entry name" value="AMP-dep_synth/lig_dom"/>
</dbReference>
<dbReference type="EMBL" id="JARJCW010000019">
    <property type="protein sequence ID" value="KAJ7214424.1"/>
    <property type="molecule type" value="Genomic_DNA"/>
</dbReference>
<reference evidence="5" key="1">
    <citation type="submission" date="2023-03" db="EMBL/GenBank/DDBJ databases">
        <title>Massive genome expansion in bonnet fungi (Mycena s.s.) driven by repeated elements and novel gene families across ecological guilds.</title>
        <authorList>
            <consortium name="Lawrence Berkeley National Laboratory"/>
            <person name="Harder C.B."/>
            <person name="Miyauchi S."/>
            <person name="Viragh M."/>
            <person name="Kuo A."/>
            <person name="Thoen E."/>
            <person name="Andreopoulos B."/>
            <person name="Lu D."/>
            <person name="Skrede I."/>
            <person name="Drula E."/>
            <person name="Henrissat B."/>
            <person name="Morin E."/>
            <person name="Kohler A."/>
            <person name="Barry K."/>
            <person name="LaButti K."/>
            <person name="Morin E."/>
            <person name="Salamov A."/>
            <person name="Lipzen A."/>
            <person name="Mereny Z."/>
            <person name="Hegedus B."/>
            <person name="Baldrian P."/>
            <person name="Stursova M."/>
            <person name="Weitz H."/>
            <person name="Taylor A."/>
            <person name="Grigoriev I.V."/>
            <person name="Nagy L.G."/>
            <person name="Martin F."/>
            <person name="Kauserud H."/>
        </authorList>
    </citation>
    <scope>NUCLEOTIDE SEQUENCE</scope>
    <source>
        <strain evidence="5">9144</strain>
    </source>
</reference>
<organism evidence="5 6">
    <name type="scientific">Mycena pura</name>
    <dbReference type="NCBI Taxonomy" id="153505"/>
    <lineage>
        <taxon>Eukaryota</taxon>
        <taxon>Fungi</taxon>
        <taxon>Dikarya</taxon>
        <taxon>Basidiomycota</taxon>
        <taxon>Agaricomycotina</taxon>
        <taxon>Agaricomycetes</taxon>
        <taxon>Agaricomycetidae</taxon>
        <taxon>Agaricales</taxon>
        <taxon>Marasmiineae</taxon>
        <taxon>Mycenaceae</taxon>
        <taxon>Mycena</taxon>
    </lineage>
</organism>
<comment type="similarity">
    <text evidence="1">Belongs to the ATP-dependent AMP-binding enzyme family.</text>
</comment>
<dbReference type="AlphaFoldDB" id="A0AAD6YCZ8"/>
<name>A0AAD6YCZ8_9AGAR</name>
<sequence>MLLKSRFPPLPPLPEVNIHHVMFGRPNQADWSDYTFQIDEKTGRKRTFEEMKQRIGLGATALGANVADGGLGLRGDGHEMVGLLGFNSMEYFDIVHSLLMITTPFALISAYATRFELVHALKLTKATRLFVDVGVLEHVLAAIDVADVHIELEHVYVLAGSPPDGWKSFGDMIDIVRDKKVTLEPVRPAQQDTLAYLVMSSGTSGFPKAVMITHGNAIGSILQSMVVGKASARASRRRASSMPIALAVLPMFHSYGLHGYILRATLWRATFVIMDKWDTARYLECIPKYRVTQLTLIPSAIHQLVTHPDTKTTDLRSVEYISCGAAHLPPALAKRFSHLLLKSSEISPSYGLSETTLSAVTLPIAGMLGMGAPPPHATGLLVPGLDARIVHDDGSDAAPGEPGELWLRGCTVTPGYWNDAQANSDAFVDGWFRTGDQFRADDQGYLLCDTLKISGVQVSPKEIEDVLLAHPEKLISDVSVAGVSGGRTEDEKVPRAWVVLSAAGKDKDTSAVIGALEAWHQESLSKYKWLRGGIEIVEELPKTPTGKTIRRVLPAG</sequence>
<dbReference type="Pfam" id="PF00501">
    <property type="entry name" value="AMP-binding"/>
    <property type="match status" value="1"/>
</dbReference>
<dbReference type="InterPro" id="IPR020845">
    <property type="entry name" value="AMP-binding_CS"/>
</dbReference>
<dbReference type="Proteomes" id="UP001219525">
    <property type="component" value="Unassembled WGS sequence"/>
</dbReference>
<dbReference type="PROSITE" id="PS00455">
    <property type="entry name" value="AMP_BINDING"/>
    <property type="match status" value="1"/>
</dbReference>
<feature type="domain" description="AMP-dependent synthetase/ligase" evidence="3">
    <location>
        <begin position="31"/>
        <end position="417"/>
    </location>
</feature>
<dbReference type="GO" id="GO:0016405">
    <property type="term" value="F:CoA-ligase activity"/>
    <property type="evidence" value="ECO:0007669"/>
    <property type="project" value="TreeGrafter"/>
</dbReference>
<evidence type="ECO:0000256" key="2">
    <source>
        <dbReference type="ARBA" id="ARBA00022598"/>
    </source>
</evidence>
<accession>A0AAD6YCZ8</accession>
<comment type="caution">
    <text evidence="5">The sequence shown here is derived from an EMBL/GenBank/DDBJ whole genome shotgun (WGS) entry which is preliminary data.</text>
</comment>
<dbReference type="InterPro" id="IPR045851">
    <property type="entry name" value="AMP-bd_C_sf"/>
</dbReference>
<dbReference type="InterPro" id="IPR025110">
    <property type="entry name" value="AMP-bd_C"/>
</dbReference>
<keyword evidence="2" id="KW-0436">Ligase</keyword>
<dbReference type="Pfam" id="PF13193">
    <property type="entry name" value="AMP-binding_C"/>
    <property type="match status" value="1"/>
</dbReference>
<dbReference type="Gene3D" id="3.40.50.980">
    <property type="match status" value="2"/>
</dbReference>
<evidence type="ECO:0000256" key="1">
    <source>
        <dbReference type="ARBA" id="ARBA00006432"/>
    </source>
</evidence>
<dbReference type="PANTHER" id="PTHR24096:SF149">
    <property type="entry name" value="AMP-BINDING DOMAIN-CONTAINING PROTEIN-RELATED"/>
    <property type="match status" value="1"/>
</dbReference>
<evidence type="ECO:0000259" key="3">
    <source>
        <dbReference type="Pfam" id="PF00501"/>
    </source>
</evidence>
<dbReference type="Gene3D" id="3.30.300.30">
    <property type="match status" value="1"/>
</dbReference>
<evidence type="ECO:0000313" key="6">
    <source>
        <dbReference type="Proteomes" id="UP001219525"/>
    </source>
</evidence>